<organism evidence="1 2">
    <name type="scientific">Kibdelosporangium lantanae</name>
    <dbReference type="NCBI Taxonomy" id="1497396"/>
    <lineage>
        <taxon>Bacteria</taxon>
        <taxon>Bacillati</taxon>
        <taxon>Actinomycetota</taxon>
        <taxon>Actinomycetes</taxon>
        <taxon>Pseudonocardiales</taxon>
        <taxon>Pseudonocardiaceae</taxon>
        <taxon>Kibdelosporangium</taxon>
    </lineage>
</organism>
<evidence type="ECO:0000313" key="1">
    <source>
        <dbReference type="EMBL" id="MFD1052573.1"/>
    </source>
</evidence>
<reference evidence="2" key="1">
    <citation type="journal article" date="2019" name="Int. J. Syst. Evol. Microbiol.">
        <title>The Global Catalogue of Microorganisms (GCM) 10K type strain sequencing project: providing services to taxonomists for standard genome sequencing and annotation.</title>
        <authorList>
            <consortium name="The Broad Institute Genomics Platform"/>
            <consortium name="The Broad Institute Genome Sequencing Center for Infectious Disease"/>
            <person name="Wu L."/>
            <person name="Ma J."/>
        </authorList>
    </citation>
    <scope>NUCLEOTIDE SEQUENCE [LARGE SCALE GENOMIC DNA]</scope>
    <source>
        <strain evidence="2">JCM 31486</strain>
    </source>
</reference>
<name>A0ABW3MR87_9PSEU</name>
<protein>
    <submittedName>
        <fullName evidence="1">Uncharacterized protein</fullName>
    </submittedName>
</protein>
<proteinExistence type="predicted"/>
<dbReference type="Proteomes" id="UP001597045">
    <property type="component" value="Unassembled WGS sequence"/>
</dbReference>
<accession>A0ABW3MR87</accession>
<comment type="caution">
    <text evidence="1">The sequence shown here is derived from an EMBL/GenBank/DDBJ whole genome shotgun (WGS) entry which is preliminary data.</text>
</comment>
<sequence length="89" mass="9502">MNAAPTWTAFTVPDGTTCRPMAVTMLNASRVAALTTTPTRPHLYSRAVANTMTAPTIVTVMDSSNPMCGGDAITASKPYRPCHHWSHSP</sequence>
<keyword evidence="2" id="KW-1185">Reference proteome</keyword>
<evidence type="ECO:0000313" key="2">
    <source>
        <dbReference type="Proteomes" id="UP001597045"/>
    </source>
</evidence>
<gene>
    <name evidence="1" type="ORF">ACFQ1S_46760</name>
</gene>
<dbReference type="EMBL" id="JBHTIS010004540">
    <property type="protein sequence ID" value="MFD1052573.1"/>
    <property type="molecule type" value="Genomic_DNA"/>
</dbReference>